<dbReference type="OrthoDB" id="6495165at2"/>
<dbReference type="InterPro" id="IPR036937">
    <property type="entry name" value="Adhesion_dom_fimbrial_sf"/>
</dbReference>
<feature type="signal peptide" evidence="1">
    <location>
        <begin position="1"/>
        <end position="19"/>
    </location>
</feature>
<dbReference type="RefSeq" id="WP_068909066.1">
    <property type="nucleotide sequence ID" value="NZ_LXEW01000035.1"/>
</dbReference>
<protein>
    <submittedName>
        <fullName evidence="2">FimG family fimbrial adaptor subunit</fullName>
    </submittedName>
</protein>
<dbReference type="PANTHER" id="PTHR33420:SF27">
    <property type="entry name" value="PROTEIN FIMG"/>
    <property type="match status" value="1"/>
</dbReference>
<comment type="caution">
    <text evidence="2">The sequence shown here is derived from an EMBL/GenBank/DDBJ whole genome shotgun (WGS) entry which is preliminary data.</text>
</comment>
<proteinExistence type="predicted"/>
<sequence length="165" mass="17959">MKQLILTLSLLIYSSFSISATVKINIFGSVTAMPCEVDKANYQIDLKKVNIWNIRDSQTSPWVNFSVKLKNCPINTTGVTMTLSGVIDPINADYFINNGTAKNVALNLATGTNKTIVKNGTKLTSTINSQTRSTEIPFSARMAGYGSGMTAGSFKSHLEFTLSYN</sequence>
<dbReference type="SUPFAM" id="SSF49401">
    <property type="entry name" value="Bacterial adhesins"/>
    <property type="match status" value="1"/>
</dbReference>
<name>A0A1B7JS87_9GAMM</name>
<dbReference type="InterPro" id="IPR050263">
    <property type="entry name" value="Bact_Fimbrial_Adh_Pro"/>
</dbReference>
<dbReference type="PATRIC" id="fig|1354272.4.peg.2452"/>
<evidence type="ECO:0000256" key="1">
    <source>
        <dbReference type="SAM" id="SignalP"/>
    </source>
</evidence>
<reference evidence="2 3" key="1">
    <citation type="submission" date="2016-04" db="EMBL/GenBank/DDBJ databases">
        <title>ATOL: Assembling a taxonomically balanced genome-scale reconstruction of the evolutionary history of the Enterobacteriaceae.</title>
        <authorList>
            <person name="Plunkett G.III."/>
            <person name="Neeno-Eckwall E.C."/>
            <person name="Glasner J.D."/>
            <person name="Perna N.T."/>
        </authorList>
    </citation>
    <scope>NUCLEOTIDE SEQUENCE [LARGE SCALE GENOMIC DNA]</scope>
    <source>
        <strain evidence="2 3">ATCC 35613</strain>
    </source>
</reference>
<dbReference type="AlphaFoldDB" id="A0A1B7JS87"/>
<organism evidence="2 3">
    <name type="scientific">Providencia heimbachae ATCC 35613</name>
    <dbReference type="NCBI Taxonomy" id="1354272"/>
    <lineage>
        <taxon>Bacteria</taxon>
        <taxon>Pseudomonadati</taxon>
        <taxon>Pseudomonadota</taxon>
        <taxon>Gammaproteobacteria</taxon>
        <taxon>Enterobacterales</taxon>
        <taxon>Morganellaceae</taxon>
        <taxon>Providencia</taxon>
    </lineage>
</organism>
<dbReference type="PANTHER" id="PTHR33420">
    <property type="entry name" value="FIMBRIAL SUBUNIT ELFA-RELATED"/>
    <property type="match status" value="1"/>
</dbReference>
<evidence type="ECO:0000313" key="2">
    <source>
        <dbReference type="EMBL" id="OAT50769.1"/>
    </source>
</evidence>
<accession>A0A1B7JS87</accession>
<keyword evidence="1" id="KW-0732">Signal</keyword>
<dbReference type="EMBL" id="LXEW01000035">
    <property type="protein sequence ID" value="OAT50769.1"/>
    <property type="molecule type" value="Genomic_DNA"/>
</dbReference>
<keyword evidence="3" id="KW-1185">Reference proteome</keyword>
<dbReference type="GO" id="GO:0043709">
    <property type="term" value="P:cell adhesion involved in single-species biofilm formation"/>
    <property type="evidence" value="ECO:0007669"/>
    <property type="project" value="TreeGrafter"/>
</dbReference>
<evidence type="ECO:0000313" key="3">
    <source>
        <dbReference type="Proteomes" id="UP000078224"/>
    </source>
</evidence>
<dbReference type="Proteomes" id="UP000078224">
    <property type="component" value="Unassembled WGS sequence"/>
</dbReference>
<dbReference type="Gene3D" id="2.60.40.1090">
    <property type="entry name" value="Fimbrial-type adhesion domain"/>
    <property type="match status" value="1"/>
</dbReference>
<dbReference type="GO" id="GO:0009289">
    <property type="term" value="C:pilus"/>
    <property type="evidence" value="ECO:0007669"/>
    <property type="project" value="InterPro"/>
</dbReference>
<gene>
    <name evidence="2" type="ORF">M998_2408</name>
</gene>
<feature type="chain" id="PRO_5008595496" evidence="1">
    <location>
        <begin position="20"/>
        <end position="165"/>
    </location>
</feature>
<dbReference type="InterPro" id="IPR008966">
    <property type="entry name" value="Adhesion_dom_sf"/>
</dbReference>